<name>A0A9P6VUX5_MAUEX</name>
<reference evidence="2 3" key="1">
    <citation type="submission" date="2020-11" db="EMBL/GenBank/DDBJ databases">
        <title>Kefir isolates.</title>
        <authorList>
            <person name="Marcisauskas S."/>
            <person name="Kim Y."/>
            <person name="Blasche S."/>
        </authorList>
    </citation>
    <scope>NUCLEOTIDE SEQUENCE [LARGE SCALE GENOMIC DNA]</scope>
    <source>
        <strain evidence="2 3">OG2</strain>
    </source>
</reference>
<feature type="region of interest" description="Disordered" evidence="1">
    <location>
        <begin position="368"/>
        <end position="442"/>
    </location>
</feature>
<feature type="region of interest" description="Disordered" evidence="1">
    <location>
        <begin position="1"/>
        <end position="61"/>
    </location>
</feature>
<sequence>MTSGSSNTISNSNPGKSIMTSGSGNTISNSGNSNSGNSFVKSGSGKSNNVDSNSGSSVPTGHIHVVSYTNSVVSMTSRSGISNSTDSNGISKSRTYVSAESISDSYADVSTFILSDSKYTSTGSATSSTLPSNISNINSVVSSSDFTMTYSYLKSGDEMMSDNSMLSHSSNANAIDANANSRSTLFSSNRDSGRTTATSLIISSRSEFPDSKLVTSITSTSASATNSGTTSEISKASRIDANTNHNSITTSGKVTPHYSSDSNTIKKSGTSMTPSETINSNHSDISGNSAFFDSTTSNGINADASIRSSSGSSMNVSTNLSEGTISHISSSVSIATTISYSPNVSENSLSGKSGSSFSRIVNTLESSHPSQVINNNGNERLSVSDTSSENPQISSSVNMDANSYNTDMTSTQNGRNLHNTATNGPHKFSKTRSSTYETLSPSTMRASSSMISSTSSSIDNSDIISSRYTQTLTPNNSSLDINSMEYSGDAQLLSLNLKLIITSIFLFFI</sequence>
<organism evidence="2 3">
    <name type="scientific">Maudiozyma exigua</name>
    <name type="common">Yeast</name>
    <name type="synonym">Kazachstania exigua</name>
    <dbReference type="NCBI Taxonomy" id="34358"/>
    <lineage>
        <taxon>Eukaryota</taxon>
        <taxon>Fungi</taxon>
        <taxon>Dikarya</taxon>
        <taxon>Ascomycota</taxon>
        <taxon>Saccharomycotina</taxon>
        <taxon>Saccharomycetes</taxon>
        <taxon>Saccharomycetales</taxon>
        <taxon>Saccharomycetaceae</taxon>
        <taxon>Maudiozyma</taxon>
    </lineage>
</organism>
<evidence type="ECO:0000313" key="2">
    <source>
        <dbReference type="EMBL" id="KAG0654629.1"/>
    </source>
</evidence>
<feature type="compositionally biased region" description="Polar residues" evidence="1">
    <location>
        <begin position="368"/>
        <end position="423"/>
    </location>
</feature>
<comment type="caution">
    <text evidence="2">The sequence shown here is derived from an EMBL/GenBank/DDBJ whole genome shotgun (WGS) entry which is preliminary data.</text>
</comment>
<feature type="compositionally biased region" description="Low complexity" evidence="1">
    <location>
        <begin position="21"/>
        <end position="58"/>
    </location>
</feature>
<dbReference type="Proteomes" id="UP000750334">
    <property type="component" value="Unassembled WGS sequence"/>
</dbReference>
<gene>
    <name evidence="2" type="ORF">C6P45_003336</name>
</gene>
<feature type="compositionally biased region" description="Low complexity" evidence="1">
    <location>
        <begin position="1"/>
        <end position="13"/>
    </location>
</feature>
<feature type="region of interest" description="Disordered" evidence="1">
    <location>
        <begin position="243"/>
        <end position="282"/>
    </location>
</feature>
<evidence type="ECO:0000313" key="3">
    <source>
        <dbReference type="Proteomes" id="UP000750334"/>
    </source>
</evidence>
<proteinExistence type="predicted"/>
<dbReference type="EMBL" id="PUHR01000331">
    <property type="protein sequence ID" value="KAG0654629.1"/>
    <property type="molecule type" value="Genomic_DNA"/>
</dbReference>
<accession>A0A9P6VUX5</accession>
<protein>
    <submittedName>
        <fullName evidence="2">Uncharacterized protein</fullName>
    </submittedName>
</protein>
<dbReference type="AlphaFoldDB" id="A0A9P6VUX5"/>
<evidence type="ECO:0000256" key="1">
    <source>
        <dbReference type="SAM" id="MobiDB-lite"/>
    </source>
</evidence>
<keyword evidence="3" id="KW-1185">Reference proteome</keyword>